<dbReference type="PROSITE" id="PS51257">
    <property type="entry name" value="PROKAR_LIPOPROTEIN"/>
    <property type="match status" value="1"/>
</dbReference>
<proteinExistence type="predicted"/>
<keyword evidence="2" id="KW-1185">Reference proteome</keyword>
<dbReference type="InterPro" id="IPR025366">
    <property type="entry name" value="DUF4270"/>
</dbReference>
<protein>
    <submittedName>
        <fullName evidence="1">DUF4270 family protein</fullName>
    </submittedName>
</protein>
<evidence type="ECO:0000313" key="1">
    <source>
        <dbReference type="EMBL" id="MEX6691144.1"/>
    </source>
</evidence>
<dbReference type="Pfam" id="PF14092">
    <property type="entry name" value="DUF4270"/>
    <property type="match status" value="1"/>
</dbReference>
<organism evidence="1 2">
    <name type="scientific">Danxiaibacter flavus</name>
    <dbReference type="NCBI Taxonomy" id="3049108"/>
    <lineage>
        <taxon>Bacteria</taxon>
        <taxon>Pseudomonadati</taxon>
        <taxon>Bacteroidota</taxon>
        <taxon>Chitinophagia</taxon>
        <taxon>Chitinophagales</taxon>
        <taxon>Chitinophagaceae</taxon>
        <taxon>Danxiaibacter</taxon>
    </lineage>
</organism>
<evidence type="ECO:0000313" key="2">
    <source>
        <dbReference type="Proteomes" id="UP001560573"/>
    </source>
</evidence>
<name>A0ABV3ZQG3_9BACT</name>
<accession>A0ABV3ZQG3</accession>
<dbReference type="EMBL" id="JAULBC010000014">
    <property type="protein sequence ID" value="MEX6691144.1"/>
    <property type="molecule type" value="Genomic_DNA"/>
</dbReference>
<reference evidence="1 2" key="1">
    <citation type="submission" date="2023-07" db="EMBL/GenBank/DDBJ databases">
        <authorList>
            <person name="Lian W.-H."/>
        </authorList>
    </citation>
    <scope>NUCLEOTIDE SEQUENCE [LARGE SCALE GENOMIC DNA]</scope>
    <source>
        <strain evidence="1 2">SYSU DXS3180</strain>
    </source>
</reference>
<dbReference type="Proteomes" id="UP001560573">
    <property type="component" value="Unassembled WGS sequence"/>
</dbReference>
<dbReference type="RefSeq" id="WP_369332560.1">
    <property type="nucleotide sequence ID" value="NZ_JAULBC010000014.1"/>
</dbReference>
<sequence>MNIRVTFVKIFVALTGLIALTTACKKVDIQFGQQLVNGYTQVIKTDTFTVNVSSIYTDSFPTNGTGSAVAGIYNDPSFGLVKAGTYLQVVPPGFVDDDTYKNATYDSLEVVLKLNKVYYGDTTKPVQMEVYRLQDSIVLDMNTNRLFNTSSVKTQAAPIGSQSVYLKPYRTDTLSIRLSDALGQELMAKLKTKSQDIRTVDSFLRYFKGINIRGAGNDGLAFGFKDSVSLNLHYTDRGLYPVAKVTKFTMNNSGHQFNSISIDRTGKPLQAIGSSNKEVSSNLSANAGYLQPITGTRVKFTFPSISQLLDFPGFVKLSAAQLVVKPVKGTYDRSIYRLSDSLRLSQTDLNNQQGTDIQINGATQAGNFVYDYQYGQSTSYTYDITTYLQAQMRLVGPINERNGLILSTFAKREYSSFWRTVVGNQHQPNDFDRVQLIIYYIAIQ</sequence>
<gene>
    <name evidence="1" type="ORF">QTN47_26785</name>
</gene>
<comment type="caution">
    <text evidence="1">The sequence shown here is derived from an EMBL/GenBank/DDBJ whole genome shotgun (WGS) entry which is preliminary data.</text>
</comment>